<dbReference type="GO" id="GO:0005911">
    <property type="term" value="C:cell-cell junction"/>
    <property type="evidence" value="ECO:0007669"/>
    <property type="project" value="TreeGrafter"/>
</dbReference>
<name>A0A085NI68_9BILA</name>
<keyword evidence="4" id="KW-1015">Disulfide bond</keyword>
<feature type="domain" description="Ig-like" evidence="8">
    <location>
        <begin position="650"/>
        <end position="735"/>
    </location>
</feature>
<dbReference type="SMART" id="SM00060">
    <property type="entry name" value="FN3"/>
    <property type="match status" value="1"/>
</dbReference>
<dbReference type="SUPFAM" id="SSF48726">
    <property type="entry name" value="Immunoglobulin"/>
    <property type="match status" value="7"/>
</dbReference>
<dbReference type="SMART" id="SM00408">
    <property type="entry name" value="IGc2"/>
    <property type="match status" value="6"/>
</dbReference>
<dbReference type="CDD" id="cd00063">
    <property type="entry name" value="FN3"/>
    <property type="match status" value="1"/>
</dbReference>
<keyword evidence="7" id="KW-0812">Transmembrane</keyword>
<evidence type="ECO:0008006" key="11">
    <source>
        <dbReference type="Google" id="ProtNLM"/>
    </source>
</evidence>
<keyword evidence="7" id="KW-1133">Transmembrane helix</keyword>
<dbReference type="Pfam" id="PF08205">
    <property type="entry name" value="C2-set_2"/>
    <property type="match status" value="1"/>
</dbReference>
<dbReference type="Gene3D" id="2.60.40.10">
    <property type="entry name" value="Immunoglobulins"/>
    <property type="match status" value="8"/>
</dbReference>
<evidence type="ECO:0000256" key="6">
    <source>
        <dbReference type="ARBA" id="ARBA00023319"/>
    </source>
</evidence>
<dbReference type="GO" id="GO:0005886">
    <property type="term" value="C:plasma membrane"/>
    <property type="evidence" value="ECO:0007669"/>
    <property type="project" value="TreeGrafter"/>
</dbReference>
<keyword evidence="2" id="KW-0677">Repeat</keyword>
<dbReference type="InterPro" id="IPR013162">
    <property type="entry name" value="CD80_C2-set"/>
</dbReference>
<dbReference type="SUPFAM" id="SSF49265">
    <property type="entry name" value="Fibronectin type III"/>
    <property type="match status" value="1"/>
</dbReference>
<dbReference type="PANTHER" id="PTHR11640">
    <property type="entry name" value="NEPHRIN"/>
    <property type="match status" value="1"/>
</dbReference>
<dbReference type="InterPro" id="IPR003961">
    <property type="entry name" value="FN3_dom"/>
</dbReference>
<dbReference type="AlphaFoldDB" id="A0A085NI68"/>
<dbReference type="InterPro" id="IPR007110">
    <property type="entry name" value="Ig-like_dom"/>
</dbReference>
<feature type="transmembrane region" description="Helical" evidence="7">
    <location>
        <begin position="955"/>
        <end position="977"/>
    </location>
</feature>
<dbReference type="PROSITE" id="PS50835">
    <property type="entry name" value="IG_LIKE"/>
    <property type="match status" value="7"/>
</dbReference>
<evidence type="ECO:0000256" key="1">
    <source>
        <dbReference type="ARBA" id="ARBA00004479"/>
    </source>
</evidence>
<dbReference type="SMART" id="SM00409">
    <property type="entry name" value="IG"/>
    <property type="match status" value="6"/>
</dbReference>
<evidence type="ECO:0000259" key="9">
    <source>
        <dbReference type="PROSITE" id="PS50853"/>
    </source>
</evidence>
<reference evidence="10" key="1">
    <citation type="journal article" date="2014" name="Nat. Genet.">
        <title>Genome and transcriptome of the porcine whipworm Trichuris suis.</title>
        <authorList>
            <person name="Jex A.R."/>
            <person name="Nejsum P."/>
            <person name="Schwarz E.M."/>
            <person name="Hu L."/>
            <person name="Young N.D."/>
            <person name="Hall R.S."/>
            <person name="Korhonen P.K."/>
            <person name="Liao S."/>
            <person name="Thamsborg S."/>
            <person name="Xia J."/>
            <person name="Xu P."/>
            <person name="Wang S."/>
            <person name="Scheerlinck J.P."/>
            <person name="Hofmann A."/>
            <person name="Sternberg P.W."/>
            <person name="Wang J."/>
            <person name="Gasser R.B."/>
        </authorList>
    </citation>
    <scope>NUCLEOTIDE SEQUENCE [LARGE SCALE GENOMIC DNA]</scope>
    <source>
        <strain evidence="10">DCEP-RM93F</strain>
    </source>
</reference>
<feature type="domain" description="Ig-like" evidence="8">
    <location>
        <begin position="173"/>
        <end position="265"/>
    </location>
</feature>
<accession>A0A085NI68</accession>
<dbReference type="InterPro" id="IPR036179">
    <property type="entry name" value="Ig-like_dom_sf"/>
</dbReference>
<dbReference type="Pfam" id="PF07679">
    <property type="entry name" value="I-set"/>
    <property type="match status" value="1"/>
</dbReference>
<sequence length="1151" mass="126414">MRAAVGSAGAAYFEVASLLLACFVPYLPMESYGCPMTFGGAMLPLLFFVFLSADVWSAKVEYFVKEPRSEPYYVTAGSQDLLLPCAVEATYASSQPNSVYWMRLVDNTPYLVRTDAFYEIDTTSCAGCFNLHIKSVDYARDNGKFYCQMAAPDGSTHTSKEANVVVLVRPGQPELNEQSLVLTEGVGEELKCHSVGGNPPPQITWFHSNGTELTHLSTTVNGTNKEQPTVSTLRFVASASDKEQKLVCKIWNVAMGDSMAPYSVETNPLVVLYRPKVTVRPGPVYSVEVGREAKLSCDANAYPPPTKFSWRRSAGLADSTWVERNISFIVDKDHAGSYTCTSENLQGIGEATVNLDVQYEPDINLLSEVIVKEGESLHLKCDVTSNPPPYTVSWITPDQEVHNSSVLQLSSVNKAQAGTYTCMARNRLTVMDQKSAERVASKSTTVIVSHQPGLATITVDEPVVIGATVTLNCSADSAGYPPARYRWKAPGQADYEYGARYTYTIPDVQLSHAGEYWCLPFNDIGNGQEGSYKLIVREPAHLGTVLRKEETIRGGHSGYSLSCTAHGNPLPNITWYFDNEPISSSHFIVSSTPEAQSCEIPERCSFKVSSTLKWTSAVQWNDKGFYTCSADNGAGRPSESTMFLKVQHKPVIINDPERPVVASDFGEIAQIVCKVTASPEPVFRWYRDGQELVDYGSKFDSNHVRNHSFDVYENALIIRDVEKGDMGAYSCKAANLFGEDVHVFKLLQKSKPDPPKELKVETQSHKSILLSWVPGFDGGHRQKFAVELTHDDHVLKTFQAPAAEAGKWRPNFGIEKALPVEFNVTGLAPSTLYSFRVKASNQLGETAWTQSLTAATEDAPTNPSIRPPVSATYNSMTQELEVNPVLDSGHYCLMVYLQKPSGLWERWDCAPTNGKIDSVPTAAALRVRNCYFQTLECSEPLEVAVNVATAIGWEVIAAICCTVLFFLLLFAMMCFYCRKHRLNMKKKQMVNGNVDLKLNGPDVKRIREISAPIYSDQLLNAAGLGVDRNTASSKDSGVFTFSNYPYDGYTPEMNGHAYSEGATLPRPASYDDTDQWASSGCRISGNLNNSDGVICSDPAQLKPAGALAGLYNHDLVDMNPAGGSLYASREGSVHSGYSTPSQKRVIREIIV</sequence>
<protein>
    <recommendedName>
        <fullName evidence="11">Fibronectin type III domain protein</fullName>
    </recommendedName>
</protein>
<evidence type="ECO:0000313" key="10">
    <source>
        <dbReference type="EMBL" id="KFD69164.1"/>
    </source>
</evidence>
<dbReference type="PANTHER" id="PTHR11640:SF158">
    <property type="entry name" value="V-SET AND IMMUNOGLOBULIN DOMAIN-CONTAINING PROTEIN 10-LIKE 2"/>
    <property type="match status" value="1"/>
</dbReference>
<dbReference type="InterPro" id="IPR003598">
    <property type="entry name" value="Ig_sub2"/>
</dbReference>
<dbReference type="Pfam" id="PF13927">
    <property type="entry name" value="Ig_3"/>
    <property type="match status" value="4"/>
</dbReference>
<feature type="transmembrane region" description="Helical" evidence="7">
    <location>
        <begin position="38"/>
        <end position="58"/>
    </location>
</feature>
<evidence type="ECO:0000256" key="2">
    <source>
        <dbReference type="ARBA" id="ARBA00022737"/>
    </source>
</evidence>
<feature type="domain" description="Fibronectin type-III" evidence="9">
    <location>
        <begin position="754"/>
        <end position="859"/>
    </location>
</feature>
<comment type="subcellular location">
    <subcellularLocation>
        <location evidence="1">Membrane</location>
        <topology evidence="1">Single-pass type I membrane protein</topology>
    </subcellularLocation>
</comment>
<dbReference type="InterPro" id="IPR013098">
    <property type="entry name" value="Ig_I-set"/>
</dbReference>
<feature type="transmembrane region" description="Helical" evidence="7">
    <location>
        <begin position="6"/>
        <end position="26"/>
    </location>
</feature>
<dbReference type="InterPro" id="IPR003599">
    <property type="entry name" value="Ig_sub"/>
</dbReference>
<proteinExistence type="predicted"/>
<evidence type="ECO:0000256" key="3">
    <source>
        <dbReference type="ARBA" id="ARBA00023136"/>
    </source>
</evidence>
<dbReference type="InterPro" id="IPR051275">
    <property type="entry name" value="Cell_adhesion_signaling"/>
</dbReference>
<organism evidence="10">
    <name type="scientific">Trichuris suis</name>
    <name type="common">pig whipworm</name>
    <dbReference type="NCBI Taxonomy" id="68888"/>
    <lineage>
        <taxon>Eukaryota</taxon>
        <taxon>Metazoa</taxon>
        <taxon>Ecdysozoa</taxon>
        <taxon>Nematoda</taxon>
        <taxon>Enoplea</taxon>
        <taxon>Dorylaimia</taxon>
        <taxon>Trichinellida</taxon>
        <taxon>Trichuridae</taxon>
        <taxon>Trichuris</taxon>
    </lineage>
</organism>
<dbReference type="InterPro" id="IPR013783">
    <property type="entry name" value="Ig-like_fold"/>
</dbReference>
<dbReference type="EMBL" id="KL367498">
    <property type="protein sequence ID" value="KFD69164.1"/>
    <property type="molecule type" value="Genomic_DNA"/>
</dbReference>
<feature type="domain" description="Ig-like" evidence="8">
    <location>
        <begin position="67"/>
        <end position="165"/>
    </location>
</feature>
<feature type="domain" description="Ig-like" evidence="8">
    <location>
        <begin position="539"/>
        <end position="643"/>
    </location>
</feature>
<dbReference type="CDD" id="cd00096">
    <property type="entry name" value="Ig"/>
    <property type="match status" value="3"/>
</dbReference>
<feature type="domain" description="Ig-like" evidence="8">
    <location>
        <begin position="275"/>
        <end position="356"/>
    </location>
</feature>
<evidence type="ECO:0000256" key="4">
    <source>
        <dbReference type="ARBA" id="ARBA00023157"/>
    </source>
</evidence>
<dbReference type="Proteomes" id="UP000030758">
    <property type="component" value="Unassembled WGS sequence"/>
</dbReference>
<feature type="domain" description="Ig-like" evidence="8">
    <location>
        <begin position="361"/>
        <end position="445"/>
    </location>
</feature>
<dbReference type="PROSITE" id="PS50853">
    <property type="entry name" value="FN3"/>
    <property type="match status" value="1"/>
</dbReference>
<keyword evidence="6" id="KW-0393">Immunoglobulin domain</keyword>
<gene>
    <name evidence="10" type="ORF">M514_02957</name>
</gene>
<dbReference type="GO" id="GO:0050839">
    <property type="term" value="F:cell adhesion molecule binding"/>
    <property type="evidence" value="ECO:0007669"/>
    <property type="project" value="TreeGrafter"/>
</dbReference>
<dbReference type="GO" id="GO:0098609">
    <property type="term" value="P:cell-cell adhesion"/>
    <property type="evidence" value="ECO:0007669"/>
    <property type="project" value="TreeGrafter"/>
</dbReference>
<evidence type="ECO:0000259" key="8">
    <source>
        <dbReference type="PROSITE" id="PS50835"/>
    </source>
</evidence>
<evidence type="ECO:0000256" key="5">
    <source>
        <dbReference type="ARBA" id="ARBA00023180"/>
    </source>
</evidence>
<dbReference type="Pfam" id="PF00041">
    <property type="entry name" value="fn3"/>
    <property type="match status" value="1"/>
</dbReference>
<feature type="domain" description="Ig-like" evidence="8">
    <location>
        <begin position="452"/>
        <end position="518"/>
    </location>
</feature>
<evidence type="ECO:0000256" key="7">
    <source>
        <dbReference type="SAM" id="Phobius"/>
    </source>
</evidence>
<dbReference type="InterPro" id="IPR036116">
    <property type="entry name" value="FN3_sf"/>
</dbReference>
<keyword evidence="3 7" id="KW-0472">Membrane</keyword>
<keyword evidence="5" id="KW-0325">Glycoprotein</keyword>